<dbReference type="AlphaFoldDB" id="A0AAJ8MWL6"/>
<feature type="domain" description="Carboxylesterase type B" evidence="2">
    <location>
        <begin position="33"/>
        <end position="497"/>
    </location>
</feature>
<dbReference type="KEGG" id="ksn:43588916"/>
<dbReference type="Proteomes" id="UP000322225">
    <property type="component" value="Chromosome 4"/>
</dbReference>
<dbReference type="GeneID" id="43588916"/>
<proteinExistence type="predicted"/>
<organism evidence="3 4">
    <name type="scientific">Kwoniella shandongensis</name>
    <dbReference type="NCBI Taxonomy" id="1734106"/>
    <lineage>
        <taxon>Eukaryota</taxon>
        <taxon>Fungi</taxon>
        <taxon>Dikarya</taxon>
        <taxon>Basidiomycota</taxon>
        <taxon>Agaricomycotina</taxon>
        <taxon>Tremellomycetes</taxon>
        <taxon>Tremellales</taxon>
        <taxon>Cryptococcaceae</taxon>
        <taxon>Kwoniella</taxon>
    </lineage>
</organism>
<keyword evidence="1" id="KW-0732">Signal</keyword>
<dbReference type="SUPFAM" id="SSF53474">
    <property type="entry name" value="alpha/beta-Hydrolases"/>
    <property type="match status" value="1"/>
</dbReference>
<reference evidence="3" key="1">
    <citation type="submission" date="2017-08" db="EMBL/GenBank/DDBJ databases">
        <authorList>
            <person name="Cuomo C."/>
            <person name="Billmyre B."/>
            <person name="Heitman J."/>
        </authorList>
    </citation>
    <scope>NUCLEOTIDE SEQUENCE</scope>
    <source>
        <strain evidence="3">CBS 12478</strain>
    </source>
</reference>
<dbReference type="RefSeq" id="XP_065823190.1">
    <property type="nucleotide sequence ID" value="XM_065967118.1"/>
</dbReference>
<accession>A0AAJ8MWL6</accession>
<dbReference type="InterPro" id="IPR050309">
    <property type="entry name" value="Type-B_Carboxylest/Lipase"/>
</dbReference>
<sequence>MVSKTVVSFLLAVGFSLTGTAAQPQSSGTNTTSPIAHTAQGPIRGFVEEESGHSVFLGVRYAASTAGNNRWRPPQPVHGHKHTVNATEFAPACPQYPPPANGIGEDCLSLNIWAQSTAKKLPVIIYNYGGAMVTGTNADPTYNGTAFASSGFVYVSLQHRSGLMGFPYGKIFNGTSQNFGILDVFAAVKWVEENIHAFGGDADKITFMGQSSGAVMVDHYLWNHPKTNIKAAIIQSADVFSGPGYAPEQVGFDVLAESFNCPIDDLSAQLDCLRNASPLSLVTVDEIFTANFSDSGAETWFVPLIDGHTRFDDYEDRFRKGKYPKEVPVLTGNVANEATLFGLVVYPASQTTPFSHWINTFNADAAHIPDDQLLSRYPDSDYSSSALQSGQLYANMRFYCAIDYMVDLRAELDNHYRYRFAGNYSSQNGYPALGACHGCELPYIFKTYNRTLATGIQPQLADKLHEIWVKFAKNPSDGPGWAPVTQHDGPIALLGSAEAPLETVVQNSSDYNRICQDFHNYWQKDYPVLIDPRQPRAY</sequence>
<feature type="chain" id="PRO_5042485164" description="Carboxylesterase type B domain-containing protein" evidence="1">
    <location>
        <begin position="23"/>
        <end position="538"/>
    </location>
</feature>
<dbReference type="Pfam" id="PF00135">
    <property type="entry name" value="COesterase"/>
    <property type="match status" value="1"/>
</dbReference>
<evidence type="ECO:0000256" key="1">
    <source>
        <dbReference type="SAM" id="SignalP"/>
    </source>
</evidence>
<name>A0AAJ8MWL6_9TREE</name>
<feature type="signal peptide" evidence="1">
    <location>
        <begin position="1"/>
        <end position="22"/>
    </location>
</feature>
<protein>
    <recommendedName>
        <fullName evidence="2">Carboxylesterase type B domain-containing protein</fullName>
    </recommendedName>
</protein>
<dbReference type="EMBL" id="CP144054">
    <property type="protein sequence ID" value="WWD17786.1"/>
    <property type="molecule type" value="Genomic_DNA"/>
</dbReference>
<dbReference type="Gene3D" id="3.40.50.1820">
    <property type="entry name" value="alpha/beta hydrolase"/>
    <property type="match status" value="1"/>
</dbReference>
<reference evidence="3" key="2">
    <citation type="submission" date="2024-01" db="EMBL/GenBank/DDBJ databases">
        <title>Comparative genomics of Cryptococcus and Kwoniella reveals pathogenesis evolution and contrasting modes of karyotype evolution via chromosome fusion or intercentromeric recombination.</title>
        <authorList>
            <person name="Coelho M.A."/>
            <person name="David-Palma M."/>
            <person name="Shea T."/>
            <person name="Bowers K."/>
            <person name="McGinley-Smith S."/>
            <person name="Mohammad A.W."/>
            <person name="Gnirke A."/>
            <person name="Yurkov A.M."/>
            <person name="Nowrousian M."/>
            <person name="Sun S."/>
            <person name="Cuomo C.A."/>
            <person name="Heitman J."/>
        </authorList>
    </citation>
    <scope>NUCLEOTIDE SEQUENCE</scope>
    <source>
        <strain evidence="3">CBS 12478</strain>
    </source>
</reference>
<evidence type="ECO:0000313" key="3">
    <source>
        <dbReference type="EMBL" id="WWD17786.1"/>
    </source>
</evidence>
<keyword evidence="4" id="KW-1185">Reference proteome</keyword>
<dbReference type="InterPro" id="IPR029058">
    <property type="entry name" value="AB_hydrolase_fold"/>
</dbReference>
<evidence type="ECO:0000313" key="4">
    <source>
        <dbReference type="Proteomes" id="UP000322225"/>
    </source>
</evidence>
<evidence type="ECO:0000259" key="2">
    <source>
        <dbReference type="Pfam" id="PF00135"/>
    </source>
</evidence>
<gene>
    <name evidence="3" type="ORF">CI109_102228</name>
</gene>
<dbReference type="PANTHER" id="PTHR11559">
    <property type="entry name" value="CARBOXYLESTERASE"/>
    <property type="match status" value="1"/>
</dbReference>
<dbReference type="InterPro" id="IPR002018">
    <property type="entry name" value="CarbesteraseB"/>
</dbReference>